<feature type="compositionally biased region" description="Basic and acidic residues" evidence="1">
    <location>
        <begin position="25"/>
        <end position="48"/>
    </location>
</feature>
<keyword evidence="3" id="KW-1185">Reference proteome</keyword>
<feature type="compositionally biased region" description="Polar residues" evidence="1">
    <location>
        <begin position="63"/>
        <end position="81"/>
    </location>
</feature>
<dbReference type="AlphaFoldDB" id="A0ABC8IR64"/>
<sequence>MEENLHFTHCYLDVPPTHQSGVEPSHVKPSDVDPPTDKDGDGMEKNTDTIHGSPHQSSEDDMNSTNQDVDDLANNQDTIHSSPEKTTQEQNSDGDQEVDDIDHDTEDVHNSKLCQMFVLVPHQHYVADQVIFTNPLDVKYMVLMLHTLIYPFLVCILDCGLCAPSASVTYNKPE</sequence>
<feature type="compositionally biased region" description="Acidic residues" evidence="1">
    <location>
        <begin position="92"/>
        <end position="102"/>
    </location>
</feature>
<comment type="caution">
    <text evidence="2">The sequence shown here is derived from an EMBL/GenBank/DDBJ whole genome shotgun (WGS) entry which is preliminary data.</text>
</comment>
<protein>
    <submittedName>
        <fullName evidence="2">Uncharacterized protein</fullName>
    </submittedName>
</protein>
<reference evidence="2 3" key="1">
    <citation type="submission" date="2022-03" db="EMBL/GenBank/DDBJ databases">
        <authorList>
            <person name="Macdonald S."/>
            <person name="Ahmed S."/>
            <person name="Newling K."/>
        </authorList>
    </citation>
    <scope>NUCLEOTIDE SEQUENCE [LARGE SCALE GENOMIC DNA]</scope>
</reference>
<evidence type="ECO:0000256" key="1">
    <source>
        <dbReference type="SAM" id="MobiDB-lite"/>
    </source>
</evidence>
<proteinExistence type="predicted"/>
<name>A0ABC8IR64_ERUVS</name>
<dbReference type="Proteomes" id="UP001642260">
    <property type="component" value="Unassembled WGS sequence"/>
</dbReference>
<evidence type="ECO:0000313" key="2">
    <source>
        <dbReference type="EMBL" id="CAH8294155.1"/>
    </source>
</evidence>
<feature type="region of interest" description="Disordered" evidence="1">
    <location>
        <begin position="1"/>
        <end position="102"/>
    </location>
</feature>
<dbReference type="EMBL" id="CAKOAT010048600">
    <property type="protein sequence ID" value="CAH8294155.1"/>
    <property type="molecule type" value="Genomic_DNA"/>
</dbReference>
<organism evidence="2 3">
    <name type="scientific">Eruca vesicaria subsp. sativa</name>
    <name type="common">Garden rocket</name>
    <name type="synonym">Eruca sativa</name>
    <dbReference type="NCBI Taxonomy" id="29727"/>
    <lineage>
        <taxon>Eukaryota</taxon>
        <taxon>Viridiplantae</taxon>
        <taxon>Streptophyta</taxon>
        <taxon>Embryophyta</taxon>
        <taxon>Tracheophyta</taxon>
        <taxon>Spermatophyta</taxon>
        <taxon>Magnoliopsida</taxon>
        <taxon>eudicotyledons</taxon>
        <taxon>Gunneridae</taxon>
        <taxon>Pentapetalae</taxon>
        <taxon>rosids</taxon>
        <taxon>malvids</taxon>
        <taxon>Brassicales</taxon>
        <taxon>Brassicaceae</taxon>
        <taxon>Brassiceae</taxon>
        <taxon>Eruca</taxon>
    </lineage>
</organism>
<gene>
    <name evidence="2" type="ORF">ERUC_LOCUS1720</name>
</gene>
<evidence type="ECO:0000313" key="3">
    <source>
        <dbReference type="Proteomes" id="UP001642260"/>
    </source>
</evidence>
<accession>A0ABC8IR64</accession>